<accession>A0ABQ3Z0W7</accession>
<proteinExistence type="predicted"/>
<dbReference type="EMBL" id="BOML01000038">
    <property type="protein sequence ID" value="GIE03465.1"/>
    <property type="molecule type" value="Genomic_DNA"/>
</dbReference>
<name>A0ABQ3Z0W7_9ACTN</name>
<evidence type="ECO:0000313" key="2">
    <source>
        <dbReference type="Proteomes" id="UP000637628"/>
    </source>
</evidence>
<reference evidence="1 2" key="1">
    <citation type="submission" date="2021-01" db="EMBL/GenBank/DDBJ databases">
        <title>Whole genome shotgun sequence of Actinoplanes durhamensis NBRC 14914.</title>
        <authorList>
            <person name="Komaki H."/>
            <person name="Tamura T."/>
        </authorList>
    </citation>
    <scope>NUCLEOTIDE SEQUENCE [LARGE SCALE GENOMIC DNA]</scope>
    <source>
        <strain evidence="1 2">NBRC 14914</strain>
    </source>
</reference>
<dbReference type="Proteomes" id="UP000637628">
    <property type="component" value="Unassembled WGS sequence"/>
</dbReference>
<gene>
    <name evidence="1" type="ORF">Adu01nite_48150</name>
</gene>
<sequence length="142" mass="16167">MRDIKSRTIDFAPHGIAFTRTFARSKGLKPVKHAGRHYLPEDPRLWPIVPAPDMINSAFYTGMSPEDLAELPIFKLTPFIETMRRPKGGARKEFWWKREWRKFGDLGFLPSMAVVLAPAGEHDASRAAVQHMPGYSDVRMST</sequence>
<organism evidence="1 2">
    <name type="scientific">Paractinoplanes durhamensis</name>
    <dbReference type="NCBI Taxonomy" id="113563"/>
    <lineage>
        <taxon>Bacteria</taxon>
        <taxon>Bacillati</taxon>
        <taxon>Actinomycetota</taxon>
        <taxon>Actinomycetes</taxon>
        <taxon>Micromonosporales</taxon>
        <taxon>Micromonosporaceae</taxon>
        <taxon>Paractinoplanes</taxon>
    </lineage>
</organism>
<keyword evidence="2" id="KW-1185">Reference proteome</keyword>
<dbReference type="RefSeq" id="WP_203729370.1">
    <property type="nucleotide sequence ID" value="NZ_BAAATX010000006.1"/>
</dbReference>
<evidence type="ECO:0000313" key="1">
    <source>
        <dbReference type="EMBL" id="GIE03465.1"/>
    </source>
</evidence>
<comment type="caution">
    <text evidence="1">The sequence shown here is derived from an EMBL/GenBank/DDBJ whole genome shotgun (WGS) entry which is preliminary data.</text>
</comment>
<protein>
    <submittedName>
        <fullName evidence="1">Uncharacterized protein</fullName>
    </submittedName>
</protein>